<comment type="similarity">
    <text evidence="1">Belongs to the eukaryotic initiation factor 4E family.</text>
</comment>
<protein>
    <submittedName>
        <fullName evidence="2">Eukaryotic translation initiation factor 4e type 2</fullName>
    </submittedName>
</protein>
<evidence type="ECO:0000313" key="2">
    <source>
        <dbReference type="EMBL" id="EQB60499.1"/>
    </source>
</evidence>
<evidence type="ECO:0000256" key="1">
    <source>
        <dbReference type="RuleBase" id="RU004374"/>
    </source>
</evidence>
<dbReference type="Gene3D" id="3.30.760.10">
    <property type="entry name" value="RNA Cap, Translation Initiation Factor Eif4e"/>
    <property type="match status" value="1"/>
</dbReference>
<gene>
    <name evidence="2" type="ORF">NAPIS_ORF01931</name>
</gene>
<name>T0L7M3_9MICR</name>
<keyword evidence="3" id="KW-1185">Reference proteome</keyword>
<dbReference type="GO" id="GO:0003743">
    <property type="term" value="F:translation initiation factor activity"/>
    <property type="evidence" value="ECO:0007669"/>
    <property type="project" value="UniProtKB-KW"/>
</dbReference>
<dbReference type="SUPFAM" id="SSF55418">
    <property type="entry name" value="eIF4e-like"/>
    <property type="match status" value="1"/>
</dbReference>
<keyword evidence="1 2" id="KW-0396">Initiation factor</keyword>
<dbReference type="OrthoDB" id="590761at2759"/>
<sequence length="187" mass="22183">MPMKSTLDENNYSNVQCDNIYVVTFKEIEDAEINKDTYDKDFKIICNLHTINNLVYFLEHLKEFKKEDSFYINVFKDGIQPLWEDENNKNGCSWSLILKQEISQRYFEKLLIRMCTGFFKTFEPTGIVGVNKDGRFKLSIWSKNIPLQNEHVNAINEIKMALEVNYNISFQYKKHSKLWVNKEENAV</sequence>
<dbReference type="VEuPathDB" id="MicrosporidiaDB:NAPIS_ORF01931"/>
<dbReference type="GO" id="GO:0000340">
    <property type="term" value="F:RNA 7-methylguanosine cap binding"/>
    <property type="evidence" value="ECO:0007669"/>
    <property type="project" value="TreeGrafter"/>
</dbReference>
<accession>T0L7M3</accession>
<dbReference type="Pfam" id="PF01652">
    <property type="entry name" value="IF4E"/>
    <property type="match status" value="1"/>
</dbReference>
<dbReference type="EMBL" id="KE647279">
    <property type="protein sequence ID" value="EQB60499.1"/>
    <property type="molecule type" value="Genomic_DNA"/>
</dbReference>
<reference evidence="2 3" key="1">
    <citation type="journal article" date="2013" name="BMC Genomics">
        <title>Genome sequencing and comparative genomics of honey bee microsporidia, Nosema apis reveal novel insights into host-parasite interactions.</title>
        <authorList>
            <person name="Chen Yp."/>
            <person name="Pettis J.S."/>
            <person name="Zhao Y."/>
            <person name="Liu X."/>
            <person name="Tallon L.J."/>
            <person name="Sadzewicz L.D."/>
            <person name="Li R."/>
            <person name="Zheng H."/>
            <person name="Huang S."/>
            <person name="Zhang X."/>
            <person name="Hamilton M.C."/>
            <person name="Pernal S.F."/>
            <person name="Melathopoulos A.P."/>
            <person name="Yan X."/>
            <person name="Evans J.D."/>
        </authorList>
    </citation>
    <scope>NUCLEOTIDE SEQUENCE [LARGE SCALE GENOMIC DNA]</scope>
    <source>
        <strain evidence="2 3">BRL 01</strain>
    </source>
</reference>
<dbReference type="PANTHER" id="PTHR11960">
    <property type="entry name" value="EUKARYOTIC TRANSLATION INITIATION FACTOR 4E RELATED"/>
    <property type="match status" value="1"/>
</dbReference>
<dbReference type="PANTHER" id="PTHR11960:SF18">
    <property type="entry name" value="EUKARYOTIC TRANSLATION INITIATION FACTOR 4E HOMOLOGOUS PROTEIN, ISOFORM B"/>
    <property type="match status" value="1"/>
</dbReference>
<proteinExistence type="inferred from homology"/>
<keyword evidence="1" id="KW-0648">Protein biosynthesis</keyword>
<dbReference type="InterPro" id="IPR023398">
    <property type="entry name" value="TIF_eIF4e-like"/>
</dbReference>
<evidence type="ECO:0000313" key="3">
    <source>
        <dbReference type="Proteomes" id="UP000053780"/>
    </source>
</evidence>
<dbReference type="GO" id="GO:0016281">
    <property type="term" value="C:eukaryotic translation initiation factor 4F complex"/>
    <property type="evidence" value="ECO:0007669"/>
    <property type="project" value="TreeGrafter"/>
</dbReference>
<dbReference type="AlphaFoldDB" id="T0L7M3"/>
<organism evidence="2 3">
    <name type="scientific">Vairimorpha apis BRL 01</name>
    <dbReference type="NCBI Taxonomy" id="1037528"/>
    <lineage>
        <taxon>Eukaryota</taxon>
        <taxon>Fungi</taxon>
        <taxon>Fungi incertae sedis</taxon>
        <taxon>Microsporidia</taxon>
        <taxon>Nosematidae</taxon>
        <taxon>Vairimorpha</taxon>
    </lineage>
</organism>
<dbReference type="HOGENOM" id="CLU_043552_7_0_1"/>
<keyword evidence="1" id="KW-0694">RNA-binding</keyword>
<dbReference type="Proteomes" id="UP000053780">
    <property type="component" value="Unassembled WGS sequence"/>
</dbReference>
<dbReference type="InterPro" id="IPR001040">
    <property type="entry name" value="TIF_eIF_4E"/>
</dbReference>